<dbReference type="AlphaFoldDB" id="A0AAV4WWH8"/>
<comment type="caution">
    <text evidence="1">The sequence shown here is derived from an EMBL/GenBank/DDBJ whole genome shotgun (WGS) entry which is preliminary data.</text>
</comment>
<gene>
    <name evidence="1" type="ORF">CEXT_786311</name>
</gene>
<dbReference type="EMBL" id="BPLR01016823">
    <property type="protein sequence ID" value="GIY86619.1"/>
    <property type="molecule type" value="Genomic_DNA"/>
</dbReference>
<dbReference type="Proteomes" id="UP001054945">
    <property type="component" value="Unassembled WGS sequence"/>
</dbReference>
<evidence type="ECO:0000313" key="2">
    <source>
        <dbReference type="Proteomes" id="UP001054945"/>
    </source>
</evidence>
<keyword evidence="2" id="KW-1185">Reference proteome</keyword>
<sequence length="119" mass="14244">MHKSKHFIIHKLEKPQPHKKEALQCHFFFRVSIKKWERGEKEQEIDVGKYINKCNMNIPGMGQRGGGRNTRKEYVIEETYSEKSIFLEFLVYVINVFIPAEQFKTYVWTSEMYFASKSM</sequence>
<evidence type="ECO:0000313" key="1">
    <source>
        <dbReference type="EMBL" id="GIY86619.1"/>
    </source>
</evidence>
<name>A0AAV4WWH8_CAEEX</name>
<reference evidence="1 2" key="1">
    <citation type="submission" date="2021-06" db="EMBL/GenBank/DDBJ databases">
        <title>Caerostris extrusa draft genome.</title>
        <authorList>
            <person name="Kono N."/>
            <person name="Arakawa K."/>
        </authorList>
    </citation>
    <scope>NUCLEOTIDE SEQUENCE [LARGE SCALE GENOMIC DNA]</scope>
</reference>
<protein>
    <submittedName>
        <fullName evidence="1">Uncharacterized protein</fullName>
    </submittedName>
</protein>
<proteinExistence type="predicted"/>
<organism evidence="1 2">
    <name type="scientific">Caerostris extrusa</name>
    <name type="common">Bark spider</name>
    <name type="synonym">Caerostris bankana</name>
    <dbReference type="NCBI Taxonomy" id="172846"/>
    <lineage>
        <taxon>Eukaryota</taxon>
        <taxon>Metazoa</taxon>
        <taxon>Ecdysozoa</taxon>
        <taxon>Arthropoda</taxon>
        <taxon>Chelicerata</taxon>
        <taxon>Arachnida</taxon>
        <taxon>Araneae</taxon>
        <taxon>Araneomorphae</taxon>
        <taxon>Entelegynae</taxon>
        <taxon>Araneoidea</taxon>
        <taxon>Araneidae</taxon>
        <taxon>Caerostris</taxon>
    </lineage>
</organism>
<accession>A0AAV4WWH8</accession>